<organism evidence="2">
    <name type="scientific">marine sediment metagenome</name>
    <dbReference type="NCBI Taxonomy" id="412755"/>
    <lineage>
        <taxon>unclassified sequences</taxon>
        <taxon>metagenomes</taxon>
        <taxon>ecological metagenomes</taxon>
    </lineage>
</organism>
<accession>A0A0F9XEY6</accession>
<keyword evidence="1" id="KW-0472">Membrane</keyword>
<evidence type="ECO:0000256" key="1">
    <source>
        <dbReference type="SAM" id="Phobius"/>
    </source>
</evidence>
<keyword evidence="1" id="KW-1133">Transmembrane helix</keyword>
<protein>
    <recommendedName>
        <fullName evidence="3">EamA domain-containing protein</fullName>
    </recommendedName>
</protein>
<comment type="caution">
    <text evidence="2">The sequence shown here is derived from an EMBL/GenBank/DDBJ whole genome shotgun (WGS) entry which is preliminary data.</text>
</comment>
<feature type="transmembrane region" description="Helical" evidence="1">
    <location>
        <begin position="44"/>
        <end position="62"/>
    </location>
</feature>
<gene>
    <name evidence="2" type="ORF">LCGC14_0154330</name>
</gene>
<feature type="transmembrane region" description="Helical" evidence="1">
    <location>
        <begin position="12"/>
        <end position="32"/>
    </location>
</feature>
<name>A0A0F9XEY6_9ZZZZ</name>
<dbReference type="AlphaFoldDB" id="A0A0F9XEY6"/>
<proteinExistence type="predicted"/>
<sequence>MKATAELQDNILQGISLIVGAVFLLALTDALVKYLSASMSLWQLYVIASTLSLPILFGLIIGHSEPPPQGKITPLGGD</sequence>
<evidence type="ECO:0008006" key="3">
    <source>
        <dbReference type="Google" id="ProtNLM"/>
    </source>
</evidence>
<reference evidence="2" key="1">
    <citation type="journal article" date="2015" name="Nature">
        <title>Complex archaea that bridge the gap between prokaryotes and eukaryotes.</title>
        <authorList>
            <person name="Spang A."/>
            <person name="Saw J.H."/>
            <person name="Jorgensen S.L."/>
            <person name="Zaremba-Niedzwiedzka K."/>
            <person name="Martijn J."/>
            <person name="Lind A.E."/>
            <person name="van Eijk R."/>
            <person name="Schleper C."/>
            <person name="Guy L."/>
            <person name="Ettema T.J."/>
        </authorList>
    </citation>
    <scope>NUCLEOTIDE SEQUENCE</scope>
</reference>
<dbReference type="EMBL" id="LAZR01000056">
    <property type="protein sequence ID" value="KKN97621.1"/>
    <property type="molecule type" value="Genomic_DNA"/>
</dbReference>
<keyword evidence="1" id="KW-0812">Transmembrane</keyword>
<evidence type="ECO:0000313" key="2">
    <source>
        <dbReference type="EMBL" id="KKN97621.1"/>
    </source>
</evidence>